<sequence>MSDDSNNKEPGNIEVLSSLVTYKLLNQSDLKRVIIPQDVQVCLIKEVFIQQLKFSTPEQLKHLTLCGSSRMSKQEIDFTLPQCLITLTLQNICVEQLLIPQSVENMNLINVIANQVFILQDANISRLNLIGLYLIKDSSQIINFIQNGTSLTYLNIFRVNLKYLVISQSLIYVYLKEVKGNILFSECSQIQQLSLTSCQTQNLLIPNSVNTLILLDTLLNNLIIQQQNSIYDFTFEQAYNINSRGIIEQIQFFMRFNTKLNKICLSNIKFTDLQIPKYIFKCFLNNLRCEILNILSENLTNISLVEVYVVYFSDYNEQLSSSLCQSNQLSQLQIGSVQPDKDELATRFIANNYKQISQLELNLQQSIQDTVCLKELYLSNISVNMLIIQQSIQILVLDNVKINYLTLNNYTSCQKLHLNTSNVIICNFMEFLFNSNQDIEIVLQNFRVNQFLLPRKLKTILLINCFTNFITVARDGGYFQYRVLADTATVDLQNDITRAVENEVLQHPVRLTFPTHLAAYVTLRTQKQQAVARIQNFLAQSEFIPD</sequence>
<proteinExistence type="predicted"/>
<dbReference type="VEuPathDB" id="GiardiaDB:SS50377_24130"/>
<keyword evidence="3" id="KW-1185">Reference proteome</keyword>
<dbReference type="KEGG" id="ssao:94298153"/>
<dbReference type="RefSeq" id="XP_067764956.1">
    <property type="nucleotide sequence ID" value="XM_067907982.1"/>
</dbReference>
<gene>
    <name evidence="2" type="ORF">SS50377_24130</name>
    <name evidence="1" type="ORF">SS50377_ja004</name>
</gene>
<dbReference type="EMBL" id="KI546128">
    <property type="protein sequence ID" value="EST44092.1"/>
    <property type="molecule type" value="Genomic_DNA"/>
</dbReference>
<protein>
    <submittedName>
        <fullName evidence="1">Uncharacterized protein</fullName>
    </submittedName>
</protein>
<reference evidence="1 2" key="1">
    <citation type="journal article" date="2014" name="PLoS Genet.">
        <title>The Genome of Spironucleus salmonicida Highlights a Fish Pathogen Adapted to Fluctuating Environments.</title>
        <authorList>
            <person name="Xu F."/>
            <person name="Jerlstrom-Hultqvist J."/>
            <person name="Einarsson E."/>
            <person name="Astvaldsson A."/>
            <person name="Svard S.G."/>
            <person name="Andersson J.O."/>
        </authorList>
    </citation>
    <scope>NUCLEOTIDE SEQUENCE</scope>
    <source>
        <strain evidence="2">ATCC 50377</strain>
    </source>
</reference>
<dbReference type="EMBL" id="AUWU02000004">
    <property type="protein sequence ID" value="KAH0574183.1"/>
    <property type="molecule type" value="Genomic_DNA"/>
</dbReference>
<accession>V6LHR1</accession>
<organism evidence="1">
    <name type="scientific">Spironucleus salmonicida</name>
    <dbReference type="NCBI Taxonomy" id="348837"/>
    <lineage>
        <taxon>Eukaryota</taxon>
        <taxon>Metamonada</taxon>
        <taxon>Diplomonadida</taxon>
        <taxon>Hexamitidae</taxon>
        <taxon>Hexamitinae</taxon>
        <taxon>Spironucleus</taxon>
    </lineage>
</organism>
<dbReference type="GeneID" id="94298153"/>
<dbReference type="Proteomes" id="UP000018208">
    <property type="component" value="Unassembled WGS sequence"/>
</dbReference>
<reference evidence="2" key="2">
    <citation type="submission" date="2020-12" db="EMBL/GenBank/DDBJ databases">
        <title>New Spironucleus salmonicida genome in near-complete chromosomes.</title>
        <authorList>
            <person name="Xu F."/>
            <person name="Kurt Z."/>
            <person name="Jimenez-Gonzalez A."/>
            <person name="Astvaldsson A."/>
            <person name="Andersson J.O."/>
            <person name="Svard S.G."/>
        </authorList>
    </citation>
    <scope>NUCLEOTIDE SEQUENCE</scope>
    <source>
        <strain evidence="2">ATCC 50377</strain>
    </source>
</reference>
<dbReference type="AlphaFoldDB" id="V6LHR1"/>
<evidence type="ECO:0000313" key="1">
    <source>
        <dbReference type="EMBL" id="EST44092.1"/>
    </source>
</evidence>
<evidence type="ECO:0000313" key="3">
    <source>
        <dbReference type="Proteomes" id="UP000018208"/>
    </source>
</evidence>
<name>V6LHR1_9EUKA</name>
<evidence type="ECO:0000313" key="2">
    <source>
        <dbReference type="EMBL" id="KAH0574183.1"/>
    </source>
</evidence>